<dbReference type="PANTHER" id="PTHR35372:SF2">
    <property type="entry name" value="SF3 HELICASE DOMAIN-CONTAINING PROTEIN"/>
    <property type="match status" value="1"/>
</dbReference>
<dbReference type="Pfam" id="PF08706">
    <property type="entry name" value="D5_N"/>
    <property type="match status" value="1"/>
</dbReference>
<dbReference type="SMART" id="SM00885">
    <property type="entry name" value="D5_N"/>
    <property type="match status" value="1"/>
</dbReference>
<comment type="caution">
    <text evidence="5">The sequence shown here is derived from an EMBL/GenBank/DDBJ whole genome shotgun (WGS) entry which is preliminary data.</text>
</comment>
<dbReference type="NCBIfam" id="TIGR01613">
    <property type="entry name" value="primase_Cterm"/>
    <property type="match status" value="1"/>
</dbReference>
<name>A0A839NJP3_9MICO</name>
<dbReference type="GO" id="GO:0016787">
    <property type="term" value="F:hydrolase activity"/>
    <property type="evidence" value="ECO:0007669"/>
    <property type="project" value="UniProtKB-KW"/>
</dbReference>
<evidence type="ECO:0000313" key="5">
    <source>
        <dbReference type="EMBL" id="MBB2894572.1"/>
    </source>
</evidence>
<dbReference type="PROSITE" id="PS51206">
    <property type="entry name" value="SF3_HELICASE_1"/>
    <property type="match status" value="1"/>
</dbReference>
<dbReference type="PANTHER" id="PTHR35372">
    <property type="entry name" value="ATP BINDING PROTEIN-RELATED"/>
    <property type="match status" value="1"/>
</dbReference>
<dbReference type="Gene3D" id="3.40.50.300">
    <property type="entry name" value="P-loop containing nucleotide triphosphate hydrolases"/>
    <property type="match status" value="1"/>
</dbReference>
<dbReference type="AlphaFoldDB" id="A0A839NJP3"/>
<dbReference type="InterPro" id="IPR027417">
    <property type="entry name" value="P-loop_NTPase"/>
</dbReference>
<dbReference type="InterPro" id="IPR006500">
    <property type="entry name" value="Helicase_put_C_phage/plasmid"/>
</dbReference>
<keyword evidence="3" id="KW-0067">ATP-binding</keyword>
<sequence length="463" mass="51251">MTETFEPKFPTDTEMGEEHSGQVRMAYRVARYFNGTLLHVHGIGWHHWTGKRWEVDDGEAHARRAVLQILRDALAESLGDKQLRADVKACESAAGISGVLQIASALVEFAVTVRDMDADPYLLNCDNGTLDLRTRQLREHDPADRLSKITTAAYRPDADLAVWSGFLQTVLPDEPERAYLQRIIGQGVAGLVREHLFPVLIGAGANGKGTCYGAICFAMGDYATVINPDILMVKDRGGIGGPELMMLRGARLVVGSETDEGRKLDEALMKRLTGGDELTARNLYQPPVTWSPTHQLLYVTNHEPKVKGNDPATWRRIRVVPFEVIVPAEQRDPGLPDQLKLHADAVLSWAIEGYFDYLDGGGMREPETVLRATDGYQRRSDPVARFVADDEYVTRPDDHGARASTRELYSAWQRFALADGAEPMSEKAFSGELERLGFEKKTIGGRRVWPGLGIVSAPSGEGW</sequence>
<dbReference type="RefSeq" id="WP_183323012.1">
    <property type="nucleotide sequence ID" value="NZ_JACHVQ010000006.1"/>
</dbReference>
<proteinExistence type="predicted"/>
<dbReference type="EMBL" id="JACHVQ010000006">
    <property type="protein sequence ID" value="MBB2894572.1"/>
    <property type="molecule type" value="Genomic_DNA"/>
</dbReference>
<keyword evidence="2" id="KW-0378">Hydrolase</keyword>
<evidence type="ECO:0000259" key="4">
    <source>
        <dbReference type="PROSITE" id="PS51206"/>
    </source>
</evidence>
<gene>
    <name evidence="5" type="ORF">FHU39_004618</name>
</gene>
<dbReference type="InterPro" id="IPR014015">
    <property type="entry name" value="Helicase_SF3_DNA-vir"/>
</dbReference>
<evidence type="ECO:0000256" key="1">
    <source>
        <dbReference type="ARBA" id="ARBA00022741"/>
    </source>
</evidence>
<evidence type="ECO:0000256" key="2">
    <source>
        <dbReference type="ARBA" id="ARBA00022801"/>
    </source>
</evidence>
<accession>A0A839NJP3</accession>
<dbReference type="GO" id="GO:0005524">
    <property type="term" value="F:ATP binding"/>
    <property type="evidence" value="ECO:0007669"/>
    <property type="project" value="UniProtKB-KW"/>
</dbReference>
<dbReference type="SUPFAM" id="SSF52540">
    <property type="entry name" value="P-loop containing nucleoside triphosphate hydrolases"/>
    <property type="match status" value="1"/>
</dbReference>
<dbReference type="InterPro" id="IPR051620">
    <property type="entry name" value="ORF904-like_C"/>
</dbReference>
<keyword evidence="6" id="KW-1185">Reference proteome</keyword>
<keyword evidence="1" id="KW-0547">Nucleotide-binding</keyword>
<dbReference type="Pfam" id="PF19263">
    <property type="entry name" value="DUF5906"/>
    <property type="match status" value="1"/>
</dbReference>
<evidence type="ECO:0000256" key="3">
    <source>
        <dbReference type="ARBA" id="ARBA00022840"/>
    </source>
</evidence>
<dbReference type="InterPro" id="IPR014818">
    <property type="entry name" value="Phage/plasmid_primase_P4_C"/>
</dbReference>
<keyword evidence="5" id="KW-0347">Helicase</keyword>
<protein>
    <submittedName>
        <fullName evidence="5">Putative DNA primase/helicase</fullName>
    </submittedName>
</protein>
<dbReference type="InterPro" id="IPR045455">
    <property type="entry name" value="NrS-1_pol-like_helicase"/>
</dbReference>
<evidence type="ECO:0000313" key="6">
    <source>
        <dbReference type="Proteomes" id="UP000559182"/>
    </source>
</evidence>
<feature type="domain" description="SF3 helicase" evidence="4">
    <location>
        <begin position="175"/>
        <end position="335"/>
    </location>
</feature>
<organism evidence="5 6">
    <name type="scientific">Flexivirga oryzae</name>
    <dbReference type="NCBI Taxonomy" id="1794944"/>
    <lineage>
        <taxon>Bacteria</taxon>
        <taxon>Bacillati</taxon>
        <taxon>Actinomycetota</taxon>
        <taxon>Actinomycetes</taxon>
        <taxon>Micrococcales</taxon>
        <taxon>Dermacoccaceae</taxon>
        <taxon>Flexivirga</taxon>
    </lineage>
</organism>
<dbReference type="GO" id="GO:0004386">
    <property type="term" value="F:helicase activity"/>
    <property type="evidence" value="ECO:0007669"/>
    <property type="project" value="UniProtKB-KW"/>
</dbReference>
<reference evidence="5 6" key="1">
    <citation type="submission" date="2020-08" db="EMBL/GenBank/DDBJ databases">
        <title>Sequencing the genomes of 1000 actinobacteria strains.</title>
        <authorList>
            <person name="Klenk H.-P."/>
        </authorList>
    </citation>
    <scope>NUCLEOTIDE SEQUENCE [LARGE SCALE GENOMIC DNA]</scope>
    <source>
        <strain evidence="5 6">DSM 105369</strain>
    </source>
</reference>
<dbReference type="Proteomes" id="UP000559182">
    <property type="component" value="Unassembled WGS sequence"/>
</dbReference>